<reference evidence="1" key="1">
    <citation type="submission" date="2021-06" db="EMBL/GenBank/DDBJ databases">
        <authorList>
            <person name="Kallberg Y."/>
            <person name="Tangrot J."/>
            <person name="Rosling A."/>
        </authorList>
    </citation>
    <scope>NUCLEOTIDE SEQUENCE</scope>
    <source>
        <strain evidence="1">MA461A</strain>
    </source>
</reference>
<proteinExistence type="predicted"/>
<feature type="non-terminal residue" evidence="1">
    <location>
        <position position="47"/>
    </location>
</feature>
<protein>
    <submittedName>
        <fullName evidence="1">15871_t:CDS:1</fullName>
    </submittedName>
</protein>
<comment type="caution">
    <text evidence="1">The sequence shown here is derived from an EMBL/GenBank/DDBJ whole genome shotgun (WGS) entry which is preliminary data.</text>
</comment>
<gene>
    <name evidence="1" type="ORF">RPERSI_LOCUS31098</name>
</gene>
<evidence type="ECO:0000313" key="2">
    <source>
        <dbReference type="Proteomes" id="UP000789920"/>
    </source>
</evidence>
<organism evidence="1 2">
    <name type="scientific">Racocetra persica</name>
    <dbReference type="NCBI Taxonomy" id="160502"/>
    <lineage>
        <taxon>Eukaryota</taxon>
        <taxon>Fungi</taxon>
        <taxon>Fungi incertae sedis</taxon>
        <taxon>Mucoromycota</taxon>
        <taxon>Glomeromycotina</taxon>
        <taxon>Glomeromycetes</taxon>
        <taxon>Diversisporales</taxon>
        <taxon>Gigasporaceae</taxon>
        <taxon>Racocetra</taxon>
    </lineage>
</organism>
<feature type="non-terminal residue" evidence="1">
    <location>
        <position position="1"/>
    </location>
</feature>
<sequence length="47" mass="5720">YKYKEEEIDSENEEKFEKLELPNFTLSEATDFINKSFENIQPIEVYQ</sequence>
<evidence type="ECO:0000313" key="1">
    <source>
        <dbReference type="EMBL" id="CAG8839564.1"/>
    </source>
</evidence>
<dbReference type="Proteomes" id="UP000789920">
    <property type="component" value="Unassembled WGS sequence"/>
</dbReference>
<dbReference type="EMBL" id="CAJVQC010124016">
    <property type="protein sequence ID" value="CAG8839564.1"/>
    <property type="molecule type" value="Genomic_DNA"/>
</dbReference>
<name>A0ACA9SIF6_9GLOM</name>
<accession>A0ACA9SIF6</accession>
<keyword evidence="2" id="KW-1185">Reference proteome</keyword>